<evidence type="ECO:0000313" key="2">
    <source>
        <dbReference type="Proteomes" id="UP000429595"/>
    </source>
</evidence>
<dbReference type="Proteomes" id="UP000429595">
    <property type="component" value="Unassembled WGS sequence"/>
</dbReference>
<organism evidence="1 2">
    <name type="scientific">Bacillus aerolatus</name>
    <dbReference type="NCBI Taxonomy" id="2653354"/>
    <lineage>
        <taxon>Bacteria</taxon>
        <taxon>Bacillati</taxon>
        <taxon>Bacillota</taxon>
        <taxon>Bacilli</taxon>
        <taxon>Bacillales</taxon>
        <taxon>Bacillaceae</taxon>
        <taxon>Bacillus</taxon>
    </lineage>
</organism>
<protein>
    <submittedName>
        <fullName evidence="1">Uncharacterized protein</fullName>
    </submittedName>
</protein>
<sequence>MHLSYGITGFYNSGENPPPRNAGKLFKQMCFEAARSIEAEIIAFHKPQLNTNFFEAVLDNGVKRIHVLMNAHYPLIAFAASVEFRQITFYDEPALSGMFKGFYICETKELNQLLKIKSHPELSLLHDHDLNSAEMGQILHWQPRTVGEVVFNYWD</sequence>
<gene>
    <name evidence="1" type="ORF">F9802_09275</name>
</gene>
<proteinExistence type="predicted"/>
<keyword evidence="2" id="KW-1185">Reference proteome</keyword>
<name>A0A6I1FLM8_9BACI</name>
<dbReference type="AlphaFoldDB" id="A0A6I1FLM8"/>
<evidence type="ECO:0000313" key="1">
    <source>
        <dbReference type="EMBL" id="KAB7707187.1"/>
    </source>
</evidence>
<comment type="caution">
    <text evidence="1">The sequence shown here is derived from an EMBL/GenBank/DDBJ whole genome shotgun (WGS) entry which is preliminary data.</text>
</comment>
<reference evidence="1 2" key="1">
    <citation type="submission" date="2019-10" db="EMBL/GenBank/DDBJ databases">
        <title>Bacillus aerolatum sp. nov., isolated from bioaerosol of sport playgrounds.</title>
        <authorList>
            <person name="Chen P."/>
            <person name="Zhang G."/>
        </authorList>
    </citation>
    <scope>NUCLEOTIDE SEQUENCE [LARGE SCALE GENOMIC DNA]</scope>
    <source>
        <strain evidence="1 2">CX253</strain>
    </source>
</reference>
<dbReference type="RefSeq" id="WP_152151194.1">
    <property type="nucleotide sequence ID" value="NZ_WEIO01000004.1"/>
</dbReference>
<accession>A0A6I1FLM8</accession>
<dbReference type="EMBL" id="WEIO01000004">
    <property type="protein sequence ID" value="KAB7707187.1"/>
    <property type="molecule type" value="Genomic_DNA"/>
</dbReference>